<comment type="caution">
    <text evidence="14">The sequence shown here is derived from an EMBL/GenBank/DDBJ whole genome shotgun (WGS) entry which is preliminary data.</text>
</comment>
<keyword evidence="4 11" id="KW-0489">Methyltransferase</keyword>
<evidence type="ECO:0000313" key="15">
    <source>
        <dbReference type="Proteomes" id="UP000321750"/>
    </source>
</evidence>
<evidence type="ECO:0000256" key="8">
    <source>
        <dbReference type="ARBA" id="ARBA00022827"/>
    </source>
</evidence>
<dbReference type="NCBIfam" id="TIGR00137">
    <property type="entry name" value="gid_trmFO"/>
    <property type="match status" value="1"/>
</dbReference>
<evidence type="ECO:0000259" key="13">
    <source>
        <dbReference type="Pfam" id="PF01134"/>
    </source>
</evidence>
<evidence type="ECO:0000256" key="11">
    <source>
        <dbReference type="HAMAP-Rule" id="MF_01037"/>
    </source>
</evidence>
<dbReference type="PANTHER" id="PTHR11806:SF2">
    <property type="entry name" value="METHYLENETETRAHYDROFOLATE--TRNA-(URACIL-5-)-METHYLTRANSFERASE TRMFO"/>
    <property type="match status" value="1"/>
</dbReference>
<name>A0A512JPK5_9HYPH</name>
<keyword evidence="7 11" id="KW-0819">tRNA processing</keyword>
<dbReference type="EC" id="2.1.1.74" evidence="11"/>
<dbReference type="GO" id="GO:0050660">
    <property type="term" value="F:flavin adenine dinucleotide binding"/>
    <property type="evidence" value="ECO:0007669"/>
    <property type="project" value="UniProtKB-UniRule"/>
</dbReference>
<dbReference type="Pfam" id="PF01134">
    <property type="entry name" value="GIDA"/>
    <property type="match status" value="1"/>
</dbReference>
<dbReference type="PROSITE" id="PS01281">
    <property type="entry name" value="GIDA_2"/>
    <property type="match status" value="1"/>
</dbReference>
<evidence type="ECO:0000256" key="9">
    <source>
        <dbReference type="ARBA" id="ARBA00022857"/>
    </source>
</evidence>
<feature type="region of interest" description="Disordered" evidence="12">
    <location>
        <begin position="425"/>
        <end position="452"/>
    </location>
</feature>
<sequence>MTGTDPIHIVGGGLAGSEAAWQIAEAGRPVVLHEMRPLRRTDAHQSQDLAELVCSNSFRSDDANGNAVGLLHQEMRTLGSLIMRAADAHQVPAGGALAVDRDGFAAAVTAALEAHPNVTILREEIDGLPPAEWGQVIIATGPLTSPALADAIARLTGAESLAFFDAIAPIVHRDSIDMSKAWFQSRYDKAGPGGTGADYLNCPMNREQYDAFVRALIEGEKTSFKDWEASTPYFDGCLPIEVMAERGPETLRHGPMKPVGLTNPHDPTVKACAIVQLRQDNALGTLYNMVGFQTKLKHAEQVRVFRTIPGLENAEFARLGGLHRNTYLDSPRLLDATLRLKAEPRLRFAGQITGCEGYVESAAVGLMAGRFAVAERRGHPLAPLPQTTALGALIAHITDGHLVAEEEAGKPRSFQPMNVNFGLFPPLERAPRNETGKRLRGPEKAALKKRALTDRAREDLAAWMGGDVPRAAAE</sequence>
<dbReference type="HAMAP" id="MF_01037">
    <property type="entry name" value="TrmFO"/>
    <property type="match status" value="1"/>
</dbReference>
<dbReference type="GO" id="GO:0047151">
    <property type="term" value="F:tRNA (uracil(54)-C5)-methyltransferase activity, 5,10-methylenetetrahydrofolate-dependent"/>
    <property type="evidence" value="ECO:0007669"/>
    <property type="project" value="UniProtKB-UniRule"/>
</dbReference>
<comment type="similarity">
    <text evidence="11">Belongs to the MnmG family. TrmFO subfamily.</text>
</comment>
<keyword evidence="9 11" id="KW-0521">NADP</keyword>
<evidence type="ECO:0000256" key="5">
    <source>
        <dbReference type="ARBA" id="ARBA00022630"/>
    </source>
</evidence>
<evidence type="ECO:0000256" key="12">
    <source>
        <dbReference type="SAM" id="MobiDB-lite"/>
    </source>
</evidence>
<comment type="catalytic activity">
    <reaction evidence="11">
        <text>uridine(54) in tRNA + (6R)-5,10-methylene-5,6,7,8-tetrahydrofolate + NADH + H(+) = 5-methyluridine(54) in tRNA + (6S)-5,6,7,8-tetrahydrofolate + NAD(+)</text>
        <dbReference type="Rhea" id="RHEA:16873"/>
        <dbReference type="Rhea" id="RHEA-COMP:10167"/>
        <dbReference type="Rhea" id="RHEA-COMP:10193"/>
        <dbReference type="ChEBI" id="CHEBI:15378"/>
        <dbReference type="ChEBI" id="CHEBI:15636"/>
        <dbReference type="ChEBI" id="CHEBI:57453"/>
        <dbReference type="ChEBI" id="CHEBI:57540"/>
        <dbReference type="ChEBI" id="CHEBI:57945"/>
        <dbReference type="ChEBI" id="CHEBI:65315"/>
        <dbReference type="ChEBI" id="CHEBI:74447"/>
        <dbReference type="EC" id="2.1.1.74"/>
    </reaction>
</comment>
<evidence type="ECO:0000256" key="2">
    <source>
        <dbReference type="ARBA" id="ARBA00003717"/>
    </source>
</evidence>
<dbReference type="InterPro" id="IPR020595">
    <property type="entry name" value="MnmG-rel_CS"/>
</dbReference>
<feature type="binding site" evidence="11">
    <location>
        <begin position="11"/>
        <end position="16"/>
    </location>
    <ligand>
        <name>FAD</name>
        <dbReference type="ChEBI" id="CHEBI:57692"/>
    </ligand>
</feature>
<organism evidence="14 15">
    <name type="scientific">Methylobacterium gnaphalii</name>
    <dbReference type="NCBI Taxonomy" id="1010610"/>
    <lineage>
        <taxon>Bacteria</taxon>
        <taxon>Pseudomonadati</taxon>
        <taxon>Pseudomonadota</taxon>
        <taxon>Alphaproteobacteria</taxon>
        <taxon>Hyphomicrobiales</taxon>
        <taxon>Methylobacteriaceae</taxon>
        <taxon>Methylobacterium</taxon>
    </lineage>
</organism>
<dbReference type="Gene3D" id="3.50.50.60">
    <property type="entry name" value="FAD/NAD(P)-binding domain"/>
    <property type="match status" value="2"/>
</dbReference>
<gene>
    <name evidence="11 14" type="primary">trmFO</name>
    <name evidence="14" type="ORF">MGN01_37220</name>
</gene>
<keyword evidence="5 11" id="KW-0285">Flavoprotein</keyword>
<evidence type="ECO:0000256" key="6">
    <source>
        <dbReference type="ARBA" id="ARBA00022679"/>
    </source>
</evidence>
<evidence type="ECO:0000256" key="7">
    <source>
        <dbReference type="ARBA" id="ARBA00022694"/>
    </source>
</evidence>
<accession>A0A512JPK5</accession>
<dbReference type="EMBL" id="BJZV01000024">
    <property type="protein sequence ID" value="GEP11877.1"/>
    <property type="molecule type" value="Genomic_DNA"/>
</dbReference>
<dbReference type="InterPro" id="IPR002218">
    <property type="entry name" value="MnmG-rel"/>
</dbReference>
<dbReference type="AlphaFoldDB" id="A0A512JPK5"/>
<dbReference type="InterPro" id="IPR036188">
    <property type="entry name" value="FAD/NAD-bd_sf"/>
</dbReference>
<keyword evidence="6 11" id="KW-0808">Transferase</keyword>
<proteinExistence type="inferred from homology"/>
<dbReference type="PANTHER" id="PTHR11806">
    <property type="entry name" value="GLUCOSE INHIBITED DIVISION PROTEIN A"/>
    <property type="match status" value="1"/>
</dbReference>
<keyword evidence="15" id="KW-1185">Reference proteome</keyword>
<dbReference type="RefSeq" id="WP_147048283.1">
    <property type="nucleotide sequence ID" value="NZ_BJZV01000024.1"/>
</dbReference>
<protein>
    <recommendedName>
        <fullName evidence="11">Methylenetetrahydrofolate--tRNA-(uracil-5-)-methyltransferase TrmFO</fullName>
        <ecNumber evidence="11">2.1.1.74</ecNumber>
    </recommendedName>
    <alternativeName>
        <fullName evidence="11">Folate-dependent tRNA (uracil-5-)-methyltransferase</fullName>
    </alternativeName>
    <alternativeName>
        <fullName evidence="11">Folate-dependent tRNA(M-5-U54)-methyltransferase</fullName>
    </alternativeName>
</protein>
<reference evidence="14 15" key="1">
    <citation type="submission" date="2019-07" db="EMBL/GenBank/DDBJ databases">
        <title>Whole genome shotgun sequence of Methylobacterium gnaphalii NBRC 107716.</title>
        <authorList>
            <person name="Hosoyama A."/>
            <person name="Uohara A."/>
            <person name="Ohji S."/>
            <person name="Ichikawa N."/>
        </authorList>
    </citation>
    <scope>NUCLEOTIDE SEQUENCE [LARGE SCALE GENOMIC DNA]</scope>
    <source>
        <strain evidence="14 15">NBRC 107716</strain>
    </source>
</reference>
<comment type="function">
    <text evidence="2">NAD-binding protein involved in the addition of a carboxymethylaminomethyl (cmnm) group at the wobble position (U34) of certain tRNAs, forming tRNA-cmnm(5)s(2)U34.</text>
</comment>
<evidence type="ECO:0000256" key="1">
    <source>
        <dbReference type="ARBA" id="ARBA00001974"/>
    </source>
</evidence>
<feature type="compositionally biased region" description="Basic and acidic residues" evidence="12">
    <location>
        <begin position="429"/>
        <end position="452"/>
    </location>
</feature>
<dbReference type="InterPro" id="IPR004417">
    <property type="entry name" value="TrmFO"/>
</dbReference>
<dbReference type="GO" id="GO:0002098">
    <property type="term" value="P:tRNA wobble uridine modification"/>
    <property type="evidence" value="ECO:0007669"/>
    <property type="project" value="TreeGrafter"/>
</dbReference>
<comment type="function">
    <text evidence="11">Catalyzes the folate-dependent formation of 5-methyl-uridine at position 54 (M-5-U54) in all tRNAs.</text>
</comment>
<evidence type="ECO:0000256" key="10">
    <source>
        <dbReference type="ARBA" id="ARBA00023027"/>
    </source>
</evidence>
<keyword evidence="10 11" id="KW-0520">NAD</keyword>
<dbReference type="OrthoDB" id="9803114at2"/>
<evidence type="ECO:0000256" key="3">
    <source>
        <dbReference type="ARBA" id="ARBA00022490"/>
    </source>
</evidence>
<dbReference type="GO" id="GO:0005829">
    <property type="term" value="C:cytosol"/>
    <property type="evidence" value="ECO:0007669"/>
    <property type="project" value="TreeGrafter"/>
</dbReference>
<evidence type="ECO:0000313" key="14">
    <source>
        <dbReference type="EMBL" id="GEP11877.1"/>
    </source>
</evidence>
<dbReference type="InterPro" id="IPR040131">
    <property type="entry name" value="MnmG_N"/>
</dbReference>
<keyword evidence="8 11" id="KW-0274">FAD</keyword>
<dbReference type="NCBIfam" id="NF003739">
    <property type="entry name" value="PRK05335.1"/>
    <property type="match status" value="1"/>
</dbReference>
<dbReference type="GO" id="GO:0030488">
    <property type="term" value="P:tRNA methylation"/>
    <property type="evidence" value="ECO:0007669"/>
    <property type="project" value="TreeGrafter"/>
</dbReference>
<comment type="cofactor">
    <cofactor evidence="1 11">
        <name>FAD</name>
        <dbReference type="ChEBI" id="CHEBI:57692"/>
    </cofactor>
</comment>
<feature type="domain" description="MnmG N-terminal" evidence="13">
    <location>
        <begin position="7"/>
        <end position="378"/>
    </location>
</feature>
<keyword evidence="3 11" id="KW-0963">Cytoplasm</keyword>
<dbReference type="Proteomes" id="UP000321750">
    <property type="component" value="Unassembled WGS sequence"/>
</dbReference>
<evidence type="ECO:0000256" key="4">
    <source>
        <dbReference type="ARBA" id="ARBA00022603"/>
    </source>
</evidence>
<comment type="catalytic activity">
    <reaction evidence="11">
        <text>uridine(54) in tRNA + (6R)-5,10-methylene-5,6,7,8-tetrahydrofolate + NADPH + H(+) = 5-methyluridine(54) in tRNA + (6S)-5,6,7,8-tetrahydrofolate + NADP(+)</text>
        <dbReference type="Rhea" id="RHEA:62372"/>
        <dbReference type="Rhea" id="RHEA-COMP:10167"/>
        <dbReference type="Rhea" id="RHEA-COMP:10193"/>
        <dbReference type="ChEBI" id="CHEBI:15378"/>
        <dbReference type="ChEBI" id="CHEBI:15636"/>
        <dbReference type="ChEBI" id="CHEBI:57453"/>
        <dbReference type="ChEBI" id="CHEBI:57783"/>
        <dbReference type="ChEBI" id="CHEBI:58349"/>
        <dbReference type="ChEBI" id="CHEBI:65315"/>
        <dbReference type="ChEBI" id="CHEBI:74447"/>
        <dbReference type="EC" id="2.1.1.74"/>
    </reaction>
</comment>
<comment type="subcellular location">
    <subcellularLocation>
        <location evidence="11">Cytoplasm</location>
    </subcellularLocation>
</comment>
<dbReference type="SUPFAM" id="SSF51905">
    <property type="entry name" value="FAD/NAD(P)-binding domain"/>
    <property type="match status" value="1"/>
</dbReference>